<dbReference type="InterPro" id="IPR032259">
    <property type="entry name" value="HIBYL-CoA-H"/>
</dbReference>
<dbReference type="Gene3D" id="3.90.226.10">
    <property type="entry name" value="2-enoyl-CoA Hydratase, Chain A, domain 1"/>
    <property type="match status" value="1"/>
</dbReference>
<evidence type="ECO:0000313" key="7">
    <source>
        <dbReference type="Proteomes" id="UP000273158"/>
    </source>
</evidence>
<dbReference type="GO" id="GO:0005829">
    <property type="term" value="C:cytosol"/>
    <property type="evidence" value="ECO:0007669"/>
    <property type="project" value="TreeGrafter"/>
</dbReference>
<dbReference type="InterPro" id="IPR029045">
    <property type="entry name" value="ClpP/crotonase-like_dom_sf"/>
</dbReference>
<name>A0A498BRZ2_9MICO</name>
<dbReference type="EC" id="3.1.2.4" evidence="2"/>
<dbReference type="GO" id="GO:0003860">
    <property type="term" value="F:3-hydroxyisobutyryl-CoA hydrolase activity"/>
    <property type="evidence" value="ECO:0007669"/>
    <property type="project" value="UniProtKB-EC"/>
</dbReference>
<accession>A0A498BRZ2</accession>
<feature type="domain" description="Enoyl-CoA hydratase/isomerase" evidence="5">
    <location>
        <begin position="39"/>
        <end position="360"/>
    </location>
</feature>
<dbReference type="NCBIfam" id="NF004127">
    <property type="entry name" value="PRK05617.1"/>
    <property type="match status" value="1"/>
</dbReference>
<dbReference type="PANTHER" id="PTHR43176:SF3">
    <property type="entry name" value="3-HYDROXYISOBUTYRYL-COA HYDROLASE, MITOCHONDRIAL"/>
    <property type="match status" value="1"/>
</dbReference>
<sequence>MAGNVAGVTTGPTETTPQSTSTPLPTPEPTVLVTRDGSVGCLTLNRPRAINALDLGMIEQLSAALDAWEHDADIEIVVLDGAGERGLCAGGDVRGLREQILGGHPEQTSVFFRAEYALNARIAEYPKPVVAFADGVTMGGGIGLAGHAAVRIVTERSKLAMPETRIGLTPDVGGSWLLAHAPGRLGEYLALTGAVMDAADAVYAGLADHVVPADRLGDLHDAFVTRADPHTPTELVLLFDETPELSRLAAARPWIDDAFAADTVPEIIARLRARPEPAASATADTLDELSPTSLVVTLAAVRAARELPDLRAALAQEYGLVLWFGATQPDLLEGIRAQLVDKDRSPRWRPATLAEVPEGTAAAALASVPEPALWS</sequence>
<evidence type="ECO:0000256" key="1">
    <source>
        <dbReference type="ARBA" id="ARBA00001709"/>
    </source>
</evidence>
<dbReference type="SUPFAM" id="SSF52096">
    <property type="entry name" value="ClpP/crotonase"/>
    <property type="match status" value="1"/>
</dbReference>
<dbReference type="CDD" id="cd06558">
    <property type="entry name" value="crotonase-like"/>
    <property type="match status" value="1"/>
</dbReference>
<dbReference type="Pfam" id="PF16113">
    <property type="entry name" value="ECH_2"/>
    <property type="match status" value="1"/>
</dbReference>
<comment type="caution">
    <text evidence="6">The sequence shown here is derived from an EMBL/GenBank/DDBJ whole genome shotgun (WGS) entry which is preliminary data.</text>
</comment>
<feature type="compositionally biased region" description="Low complexity" evidence="4">
    <location>
        <begin position="7"/>
        <end position="28"/>
    </location>
</feature>
<dbReference type="GO" id="GO:0006574">
    <property type="term" value="P:L-valine catabolic process"/>
    <property type="evidence" value="ECO:0007669"/>
    <property type="project" value="TreeGrafter"/>
</dbReference>
<proteinExistence type="predicted"/>
<evidence type="ECO:0000259" key="5">
    <source>
        <dbReference type="Pfam" id="PF16113"/>
    </source>
</evidence>
<keyword evidence="3" id="KW-0378">Hydrolase</keyword>
<dbReference type="Proteomes" id="UP000273158">
    <property type="component" value="Unassembled WGS sequence"/>
</dbReference>
<evidence type="ECO:0000256" key="2">
    <source>
        <dbReference type="ARBA" id="ARBA00011915"/>
    </source>
</evidence>
<protein>
    <recommendedName>
        <fullName evidence="2">3-hydroxyisobutyryl-CoA hydrolase</fullName>
        <ecNumber evidence="2">3.1.2.4</ecNumber>
    </recommendedName>
</protein>
<dbReference type="InterPro" id="IPR045004">
    <property type="entry name" value="ECH_dom"/>
</dbReference>
<keyword evidence="7" id="KW-1185">Reference proteome</keyword>
<gene>
    <name evidence="6" type="ORF">C7474_2850</name>
</gene>
<evidence type="ECO:0000256" key="3">
    <source>
        <dbReference type="ARBA" id="ARBA00022801"/>
    </source>
</evidence>
<dbReference type="PANTHER" id="PTHR43176">
    <property type="entry name" value="3-HYDROXYISOBUTYRYL-COA HYDROLASE-RELATED"/>
    <property type="match status" value="1"/>
</dbReference>
<organism evidence="6 7">
    <name type="scientific">Microbacterium telephonicum</name>
    <dbReference type="NCBI Taxonomy" id="1714841"/>
    <lineage>
        <taxon>Bacteria</taxon>
        <taxon>Bacillati</taxon>
        <taxon>Actinomycetota</taxon>
        <taxon>Actinomycetes</taxon>
        <taxon>Micrococcales</taxon>
        <taxon>Microbacteriaceae</taxon>
        <taxon>Microbacterium</taxon>
    </lineage>
</organism>
<evidence type="ECO:0000313" key="6">
    <source>
        <dbReference type="EMBL" id="RLK46665.1"/>
    </source>
</evidence>
<evidence type="ECO:0000256" key="4">
    <source>
        <dbReference type="SAM" id="MobiDB-lite"/>
    </source>
</evidence>
<dbReference type="EMBL" id="RCDB01000004">
    <property type="protein sequence ID" value="RLK46665.1"/>
    <property type="molecule type" value="Genomic_DNA"/>
</dbReference>
<comment type="catalytic activity">
    <reaction evidence="1">
        <text>3-hydroxy-2-methylpropanoyl-CoA + H2O = 3-hydroxy-2-methylpropanoate + CoA + H(+)</text>
        <dbReference type="Rhea" id="RHEA:20888"/>
        <dbReference type="ChEBI" id="CHEBI:11805"/>
        <dbReference type="ChEBI" id="CHEBI:15377"/>
        <dbReference type="ChEBI" id="CHEBI:15378"/>
        <dbReference type="ChEBI" id="CHEBI:57287"/>
        <dbReference type="ChEBI" id="CHEBI:57340"/>
        <dbReference type="EC" id="3.1.2.4"/>
    </reaction>
</comment>
<feature type="region of interest" description="Disordered" evidence="4">
    <location>
        <begin position="1"/>
        <end position="28"/>
    </location>
</feature>
<dbReference type="AlphaFoldDB" id="A0A498BRZ2"/>
<reference evidence="6 7" key="1">
    <citation type="journal article" date="2015" name="Stand. Genomic Sci.">
        <title>Genomic Encyclopedia of Bacterial and Archaeal Type Strains, Phase III: the genomes of soil and plant-associated and newly described type strains.</title>
        <authorList>
            <person name="Whitman W.B."/>
            <person name="Woyke T."/>
            <person name="Klenk H.P."/>
            <person name="Zhou Y."/>
            <person name="Lilburn T.G."/>
            <person name="Beck B.J."/>
            <person name="De Vos P."/>
            <person name="Vandamme P."/>
            <person name="Eisen J.A."/>
            <person name="Garrity G."/>
            <person name="Hugenholtz P."/>
            <person name="Kyrpides N.C."/>
        </authorList>
    </citation>
    <scope>NUCLEOTIDE SEQUENCE [LARGE SCALE GENOMIC DNA]</scope>
    <source>
        <strain evidence="6 7">S2T63</strain>
    </source>
</reference>